<evidence type="ECO:0000313" key="1">
    <source>
        <dbReference type="EMBL" id="KAJ8869679.1"/>
    </source>
</evidence>
<dbReference type="InterPro" id="IPR051055">
    <property type="entry name" value="PIF1_helicase"/>
</dbReference>
<dbReference type="Proteomes" id="UP001159363">
    <property type="component" value="Chromosome 12"/>
</dbReference>
<dbReference type="SUPFAM" id="SSF52540">
    <property type="entry name" value="P-loop containing nucleoside triphosphate hydrolases"/>
    <property type="match status" value="1"/>
</dbReference>
<keyword evidence="2" id="KW-1185">Reference proteome</keyword>
<evidence type="ECO:0000313" key="2">
    <source>
        <dbReference type="Proteomes" id="UP001159363"/>
    </source>
</evidence>
<name>A0ABQ9GB85_9NEOP</name>
<dbReference type="PANTHER" id="PTHR47642">
    <property type="entry name" value="ATP-DEPENDENT DNA HELICASE"/>
    <property type="match status" value="1"/>
</dbReference>
<dbReference type="PANTHER" id="PTHR47642:SF6">
    <property type="entry name" value="ATP-DEPENDENT DNA HELICASE"/>
    <property type="match status" value="1"/>
</dbReference>
<protein>
    <recommendedName>
        <fullName evidence="3">ATP-dependent DNA helicase</fullName>
    </recommendedName>
</protein>
<dbReference type="InterPro" id="IPR027417">
    <property type="entry name" value="P-loop_NTPase"/>
</dbReference>
<dbReference type="EMBL" id="JARBHB010000013">
    <property type="protein sequence ID" value="KAJ8869679.1"/>
    <property type="molecule type" value="Genomic_DNA"/>
</dbReference>
<accession>A0ABQ9GB85</accession>
<evidence type="ECO:0008006" key="3">
    <source>
        <dbReference type="Google" id="ProtNLM"/>
    </source>
</evidence>
<gene>
    <name evidence="1" type="ORF">PR048_028672</name>
</gene>
<proteinExistence type="predicted"/>
<reference evidence="1 2" key="1">
    <citation type="submission" date="2023-02" db="EMBL/GenBank/DDBJ databases">
        <title>LHISI_Scaffold_Assembly.</title>
        <authorList>
            <person name="Stuart O.P."/>
            <person name="Cleave R."/>
            <person name="Magrath M.J.L."/>
            <person name="Mikheyev A.S."/>
        </authorList>
    </citation>
    <scope>NUCLEOTIDE SEQUENCE [LARGE SCALE GENOMIC DNA]</scope>
    <source>
        <strain evidence="1">Daus_M_001</strain>
        <tissue evidence="1">Leg muscle</tissue>
    </source>
</reference>
<organism evidence="1 2">
    <name type="scientific">Dryococelus australis</name>
    <dbReference type="NCBI Taxonomy" id="614101"/>
    <lineage>
        <taxon>Eukaryota</taxon>
        <taxon>Metazoa</taxon>
        <taxon>Ecdysozoa</taxon>
        <taxon>Arthropoda</taxon>
        <taxon>Hexapoda</taxon>
        <taxon>Insecta</taxon>
        <taxon>Pterygota</taxon>
        <taxon>Neoptera</taxon>
        <taxon>Polyneoptera</taxon>
        <taxon>Phasmatodea</taxon>
        <taxon>Verophasmatodea</taxon>
        <taxon>Anareolatae</taxon>
        <taxon>Phasmatidae</taxon>
        <taxon>Eurycanthinae</taxon>
        <taxon>Dryococelus</taxon>
    </lineage>
</organism>
<sequence length="170" mass="19409">MPQKLEIFVGAKVMLRSYTDVGKGLVNGAIGHITEIIWPFFRRAQRYETDLPSFRADFANEGVNIIHRKSVQFPAKFSYGTAERRMLPMALPWASIIHKIQGSTVDYAVIYLGPKLFAAGQVHFALSRVRSLDGLEIEELDYAKLSDEKPNNAEALMEMNRMRNHIITYY</sequence>
<comment type="caution">
    <text evidence="1">The sequence shown here is derived from an EMBL/GenBank/DDBJ whole genome shotgun (WGS) entry which is preliminary data.</text>
</comment>
<dbReference type="CDD" id="cd18809">
    <property type="entry name" value="SF1_C_RecD"/>
    <property type="match status" value="1"/>
</dbReference>